<keyword evidence="6" id="KW-0851">Voltage-gated channel</keyword>
<dbReference type="SUPFAM" id="SSF54695">
    <property type="entry name" value="POZ domain"/>
    <property type="match status" value="1"/>
</dbReference>
<dbReference type="InterPro" id="IPR003131">
    <property type="entry name" value="T1-type_BTB"/>
</dbReference>
<evidence type="ECO:0000256" key="10">
    <source>
        <dbReference type="ARBA" id="ARBA00023136"/>
    </source>
</evidence>
<keyword evidence="5" id="KW-0631">Potassium channel</keyword>
<dbReference type="GO" id="GO:0001508">
    <property type="term" value="P:action potential"/>
    <property type="evidence" value="ECO:0007669"/>
    <property type="project" value="TreeGrafter"/>
</dbReference>
<evidence type="ECO:0000256" key="1">
    <source>
        <dbReference type="ARBA" id="ARBA00004141"/>
    </source>
</evidence>
<dbReference type="InterPro" id="IPR011333">
    <property type="entry name" value="SKP1/BTB/POZ_sf"/>
</dbReference>
<proteinExistence type="predicted"/>
<dbReference type="GO" id="GO:0008076">
    <property type="term" value="C:voltage-gated potassium channel complex"/>
    <property type="evidence" value="ECO:0007669"/>
    <property type="project" value="InterPro"/>
</dbReference>
<keyword evidence="7" id="KW-0630">Potassium</keyword>
<evidence type="ECO:0000313" key="15">
    <source>
        <dbReference type="Proteomes" id="UP000784294"/>
    </source>
</evidence>
<keyword evidence="3" id="KW-0633">Potassium transport</keyword>
<sequence length="298" mass="34361">MSRSHDVVQITSWLPLARAAAIGWVPLARQRLPKPVISKNFTSELSHHSAFDGKAIINVSGRRFEILKSNLDRYPHTLLGSDERDYFYDDSRGEYYFDRDPEIFRHILSYYRCGHLHYPKQECVLAYDDELTYFRIAPDVMGDCCYEDYQDGKRENTERILDEKASVEKAAELPKTFRARLWFEFENPEVSTSAIVIYYVTGFFIAISVMANVFETVPCGRKPGTNESPPCGDQYSGAFFCMDTACVIIFTLEYCARLYAAPNRWKFFHSVMSLIDVVAILPFYIGLVMPNNKVICKF</sequence>
<feature type="transmembrane region" description="Helical" evidence="12">
    <location>
        <begin position="267"/>
        <end position="285"/>
    </location>
</feature>
<organism evidence="14 15">
    <name type="scientific">Protopolystoma xenopodis</name>
    <dbReference type="NCBI Taxonomy" id="117903"/>
    <lineage>
        <taxon>Eukaryota</taxon>
        <taxon>Metazoa</taxon>
        <taxon>Spiralia</taxon>
        <taxon>Lophotrochozoa</taxon>
        <taxon>Platyhelminthes</taxon>
        <taxon>Monogenea</taxon>
        <taxon>Polyopisthocotylea</taxon>
        <taxon>Polystomatidea</taxon>
        <taxon>Polystomatidae</taxon>
        <taxon>Protopolystoma</taxon>
    </lineage>
</organism>
<keyword evidence="4 12" id="KW-0812">Transmembrane</keyword>
<evidence type="ECO:0000256" key="7">
    <source>
        <dbReference type="ARBA" id="ARBA00022958"/>
    </source>
</evidence>
<protein>
    <recommendedName>
        <fullName evidence="13">BTB domain-containing protein</fullName>
    </recommendedName>
</protein>
<evidence type="ECO:0000256" key="12">
    <source>
        <dbReference type="SAM" id="Phobius"/>
    </source>
</evidence>
<dbReference type="InterPro" id="IPR005821">
    <property type="entry name" value="Ion_trans_dom"/>
</dbReference>
<keyword evidence="15" id="KW-1185">Reference proteome</keyword>
<feature type="transmembrane region" description="Helical" evidence="12">
    <location>
        <begin position="234"/>
        <end position="255"/>
    </location>
</feature>
<dbReference type="GO" id="GO:0051260">
    <property type="term" value="P:protein homooligomerization"/>
    <property type="evidence" value="ECO:0007669"/>
    <property type="project" value="InterPro"/>
</dbReference>
<dbReference type="InterPro" id="IPR003975">
    <property type="entry name" value="K_chnl_volt-dep_Kv4"/>
</dbReference>
<keyword evidence="2" id="KW-0813">Transport</keyword>
<evidence type="ECO:0000313" key="14">
    <source>
        <dbReference type="EMBL" id="VEL20144.1"/>
    </source>
</evidence>
<dbReference type="AlphaFoldDB" id="A0A448WTU7"/>
<dbReference type="OrthoDB" id="433309at2759"/>
<evidence type="ECO:0000256" key="4">
    <source>
        <dbReference type="ARBA" id="ARBA00022692"/>
    </source>
</evidence>
<evidence type="ECO:0000256" key="6">
    <source>
        <dbReference type="ARBA" id="ARBA00022882"/>
    </source>
</evidence>
<evidence type="ECO:0000256" key="5">
    <source>
        <dbReference type="ARBA" id="ARBA00022826"/>
    </source>
</evidence>
<dbReference type="Gene3D" id="3.30.710.10">
    <property type="entry name" value="Potassium Channel Kv1.1, Chain A"/>
    <property type="match status" value="1"/>
</dbReference>
<dbReference type="InterPro" id="IPR000210">
    <property type="entry name" value="BTB/POZ_dom"/>
</dbReference>
<dbReference type="SMART" id="SM00225">
    <property type="entry name" value="BTB"/>
    <property type="match status" value="1"/>
</dbReference>
<dbReference type="GO" id="GO:0005250">
    <property type="term" value="F:A-type (transient outward) potassium channel activity"/>
    <property type="evidence" value="ECO:0007669"/>
    <property type="project" value="TreeGrafter"/>
</dbReference>
<dbReference type="PRINTS" id="PR00169">
    <property type="entry name" value="KCHANNEL"/>
</dbReference>
<comment type="subcellular location">
    <subcellularLocation>
        <location evidence="1">Membrane</location>
        <topology evidence="1">Multi-pass membrane protein</topology>
    </subcellularLocation>
</comment>
<keyword evidence="8 12" id="KW-1133">Transmembrane helix</keyword>
<name>A0A448WTU7_9PLAT</name>
<feature type="domain" description="BTB" evidence="13">
    <location>
        <begin position="53"/>
        <end position="152"/>
    </location>
</feature>
<dbReference type="InterPro" id="IPR027359">
    <property type="entry name" value="Volt_channel_dom_sf"/>
</dbReference>
<dbReference type="InterPro" id="IPR021645">
    <property type="entry name" value="Shal-type_N"/>
</dbReference>
<gene>
    <name evidence="14" type="ORF">PXEA_LOCUS13584</name>
</gene>
<reference evidence="14" key="1">
    <citation type="submission" date="2018-11" db="EMBL/GenBank/DDBJ databases">
        <authorList>
            <consortium name="Pathogen Informatics"/>
        </authorList>
    </citation>
    <scope>NUCLEOTIDE SEQUENCE</scope>
</reference>
<dbReference type="Proteomes" id="UP000784294">
    <property type="component" value="Unassembled WGS sequence"/>
</dbReference>
<dbReference type="FunFam" id="1.20.120.350:FF:000081">
    <property type="entry name" value="Predicted protein"/>
    <property type="match status" value="1"/>
</dbReference>
<dbReference type="Pfam" id="PF00520">
    <property type="entry name" value="Ion_trans"/>
    <property type="match status" value="1"/>
</dbReference>
<evidence type="ECO:0000256" key="11">
    <source>
        <dbReference type="ARBA" id="ARBA00023303"/>
    </source>
</evidence>
<comment type="caution">
    <text evidence="14">The sequence shown here is derived from an EMBL/GenBank/DDBJ whole genome shotgun (WGS) entry which is preliminary data.</text>
</comment>
<dbReference type="FunFam" id="3.30.710.10:FF:000152">
    <property type="entry name" value="Predicted protein"/>
    <property type="match status" value="1"/>
</dbReference>
<evidence type="ECO:0000256" key="9">
    <source>
        <dbReference type="ARBA" id="ARBA00023065"/>
    </source>
</evidence>
<accession>A0A448WTU7</accession>
<dbReference type="PANTHER" id="PTHR11537">
    <property type="entry name" value="VOLTAGE-GATED POTASSIUM CHANNEL"/>
    <property type="match status" value="1"/>
</dbReference>
<dbReference type="EMBL" id="CAAALY010044951">
    <property type="protein sequence ID" value="VEL20144.1"/>
    <property type="molecule type" value="Genomic_DNA"/>
</dbReference>
<evidence type="ECO:0000256" key="8">
    <source>
        <dbReference type="ARBA" id="ARBA00022989"/>
    </source>
</evidence>
<evidence type="ECO:0000256" key="3">
    <source>
        <dbReference type="ARBA" id="ARBA00022538"/>
    </source>
</evidence>
<dbReference type="Pfam" id="PF02214">
    <property type="entry name" value="BTB_2"/>
    <property type="match status" value="1"/>
</dbReference>
<dbReference type="InterPro" id="IPR028325">
    <property type="entry name" value="VG_K_chnl"/>
</dbReference>
<keyword evidence="11" id="KW-0407">Ion channel</keyword>
<dbReference type="Gene3D" id="1.20.120.350">
    <property type="entry name" value="Voltage-gated potassium channels. Chain C"/>
    <property type="match status" value="1"/>
</dbReference>
<feature type="transmembrane region" description="Helical" evidence="12">
    <location>
        <begin position="195"/>
        <end position="214"/>
    </location>
</feature>
<dbReference type="SUPFAM" id="SSF81324">
    <property type="entry name" value="Voltage-gated potassium channels"/>
    <property type="match status" value="1"/>
</dbReference>
<dbReference type="Pfam" id="PF11601">
    <property type="entry name" value="Shal-type"/>
    <property type="match status" value="1"/>
</dbReference>
<keyword evidence="10 12" id="KW-0472">Membrane</keyword>
<dbReference type="PRINTS" id="PR01497">
    <property type="entry name" value="SHALCHANNEL"/>
</dbReference>
<dbReference type="PANTHER" id="PTHR11537:SF105">
    <property type="entry name" value="POTASSIUM VOLTAGE-GATED CHANNEL PROTEIN SHAL"/>
    <property type="match status" value="1"/>
</dbReference>
<evidence type="ECO:0000259" key="13">
    <source>
        <dbReference type="SMART" id="SM00225"/>
    </source>
</evidence>
<evidence type="ECO:0000256" key="2">
    <source>
        <dbReference type="ARBA" id="ARBA00022448"/>
    </source>
</evidence>
<keyword evidence="9" id="KW-0406">Ion transport</keyword>